<proteinExistence type="predicted"/>
<dbReference type="AlphaFoldDB" id="A0A6M5YPV1"/>
<evidence type="ECO:0000313" key="2">
    <source>
        <dbReference type="Proteomes" id="UP000503447"/>
    </source>
</evidence>
<gene>
    <name evidence="1" type="ORF">FTUN_3569</name>
</gene>
<organism evidence="1 2">
    <name type="scientific">Frigoriglobus tundricola</name>
    <dbReference type="NCBI Taxonomy" id="2774151"/>
    <lineage>
        <taxon>Bacteria</taxon>
        <taxon>Pseudomonadati</taxon>
        <taxon>Planctomycetota</taxon>
        <taxon>Planctomycetia</taxon>
        <taxon>Gemmatales</taxon>
        <taxon>Gemmataceae</taxon>
        <taxon>Frigoriglobus</taxon>
    </lineage>
</organism>
<dbReference type="KEGG" id="ftj:FTUN_3569"/>
<dbReference type="Proteomes" id="UP000503447">
    <property type="component" value="Chromosome"/>
</dbReference>
<dbReference type="EMBL" id="CP053452">
    <property type="protein sequence ID" value="QJW96015.1"/>
    <property type="molecule type" value="Genomic_DNA"/>
</dbReference>
<reference evidence="2" key="1">
    <citation type="submission" date="2020-05" db="EMBL/GenBank/DDBJ databases">
        <title>Frigoriglobus tundricola gen. nov., sp. nov., a psychrotolerant cellulolytic planctomycete of the family Gemmataceae with two divergent copies of 16S rRNA gene.</title>
        <authorList>
            <person name="Kulichevskaya I.S."/>
            <person name="Ivanova A.A."/>
            <person name="Naumoff D.G."/>
            <person name="Beletsky A.V."/>
            <person name="Rijpstra W.I.C."/>
            <person name="Sinninghe Damste J.S."/>
            <person name="Mardanov A.V."/>
            <person name="Ravin N.V."/>
            <person name="Dedysh S.N."/>
        </authorList>
    </citation>
    <scope>NUCLEOTIDE SEQUENCE [LARGE SCALE GENOMIC DNA]</scope>
    <source>
        <strain evidence="2">PL17</strain>
    </source>
</reference>
<accession>A0A6M5YPV1</accession>
<protein>
    <submittedName>
        <fullName evidence="1">Uncharacterized protein</fullName>
    </submittedName>
</protein>
<sequence>MGSSPSRRETKPDPFGGAVPYEDVRLGRQYVEGAYIYPLGQARVAGSA</sequence>
<name>A0A6M5YPV1_9BACT</name>
<evidence type="ECO:0000313" key="1">
    <source>
        <dbReference type="EMBL" id="QJW96015.1"/>
    </source>
</evidence>
<keyword evidence="2" id="KW-1185">Reference proteome</keyword>